<sequence length="87" mass="10207">MHSAYLDRFTDNNRALLLIEELKKELLLDKSQLPSESVVGTWFLVEIHNDIITNITIDSSKTNLMEQEIGNRMERLKSTKKSRFKRN</sequence>
<proteinExistence type="predicted"/>
<evidence type="ECO:0000313" key="2">
    <source>
        <dbReference type="Proteomes" id="UP001597218"/>
    </source>
</evidence>
<name>A0ABW4SHJ4_9BACL</name>
<evidence type="ECO:0000313" key="1">
    <source>
        <dbReference type="EMBL" id="MFD1928500.1"/>
    </source>
</evidence>
<comment type="caution">
    <text evidence="1">The sequence shown here is derived from an EMBL/GenBank/DDBJ whole genome shotgun (WGS) entry which is preliminary data.</text>
</comment>
<dbReference type="InterPro" id="IPR021377">
    <property type="entry name" value="DUF3006"/>
</dbReference>
<accession>A0ABW4SHJ4</accession>
<reference evidence="2" key="1">
    <citation type="journal article" date="2019" name="Int. J. Syst. Evol. Microbiol.">
        <title>The Global Catalogue of Microorganisms (GCM) 10K type strain sequencing project: providing services to taxonomists for standard genome sequencing and annotation.</title>
        <authorList>
            <consortium name="The Broad Institute Genomics Platform"/>
            <consortium name="The Broad Institute Genome Sequencing Center for Infectious Disease"/>
            <person name="Wu L."/>
            <person name="Ma J."/>
        </authorList>
    </citation>
    <scope>NUCLEOTIDE SEQUENCE [LARGE SCALE GENOMIC DNA]</scope>
    <source>
        <strain evidence="2">CGMCC 4.7177</strain>
    </source>
</reference>
<protein>
    <submittedName>
        <fullName evidence="1">DUF3006 family protein</fullName>
    </submittedName>
</protein>
<gene>
    <name evidence="1" type="ORF">ACFSFY_10605</name>
</gene>
<dbReference type="Proteomes" id="UP001597218">
    <property type="component" value="Unassembled WGS sequence"/>
</dbReference>
<dbReference type="EMBL" id="JBHUGI010000027">
    <property type="protein sequence ID" value="MFD1928500.1"/>
    <property type="molecule type" value="Genomic_DNA"/>
</dbReference>
<dbReference type="RefSeq" id="WP_381537901.1">
    <property type="nucleotide sequence ID" value="NZ_JBHUGI010000027.1"/>
</dbReference>
<dbReference type="Pfam" id="PF11213">
    <property type="entry name" value="DUF3006"/>
    <property type="match status" value="1"/>
</dbReference>
<organism evidence="1 2">
    <name type="scientific">Sporosarcina siberiensis</name>
    <dbReference type="NCBI Taxonomy" id="1365606"/>
    <lineage>
        <taxon>Bacteria</taxon>
        <taxon>Bacillati</taxon>
        <taxon>Bacillota</taxon>
        <taxon>Bacilli</taxon>
        <taxon>Bacillales</taxon>
        <taxon>Caryophanaceae</taxon>
        <taxon>Sporosarcina</taxon>
    </lineage>
</organism>
<keyword evidence="2" id="KW-1185">Reference proteome</keyword>